<dbReference type="Pfam" id="PF13622">
    <property type="entry name" value="4HBT_3"/>
    <property type="match status" value="1"/>
</dbReference>
<evidence type="ECO:0000256" key="1">
    <source>
        <dbReference type="ARBA" id="ARBA00006538"/>
    </source>
</evidence>
<dbReference type="InterPro" id="IPR049450">
    <property type="entry name" value="ACOT8-like_C"/>
</dbReference>
<dbReference type="EMBL" id="LJQC01000538">
    <property type="protein sequence ID" value="KPW98622.1"/>
    <property type="molecule type" value="Genomic_DNA"/>
</dbReference>
<dbReference type="GO" id="GO:0009062">
    <property type="term" value="P:fatty acid catabolic process"/>
    <property type="evidence" value="ECO:0007669"/>
    <property type="project" value="TreeGrafter"/>
</dbReference>
<protein>
    <submittedName>
        <fullName evidence="5">Acyl-CoA thioesterase II</fullName>
    </submittedName>
</protein>
<dbReference type="InterPro" id="IPR042171">
    <property type="entry name" value="Acyl-CoA_hotdog"/>
</dbReference>
<evidence type="ECO:0000259" key="4">
    <source>
        <dbReference type="Pfam" id="PF20789"/>
    </source>
</evidence>
<comment type="similarity">
    <text evidence="1">Belongs to the C/M/P thioester hydrolase family.</text>
</comment>
<dbReference type="InterPro" id="IPR029069">
    <property type="entry name" value="HotDog_dom_sf"/>
</dbReference>
<dbReference type="PANTHER" id="PTHR11066">
    <property type="entry name" value="ACYL-COA THIOESTERASE"/>
    <property type="match status" value="1"/>
</dbReference>
<dbReference type="GO" id="GO:0005829">
    <property type="term" value="C:cytosol"/>
    <property type="evidence" value="ECO:0007669"/>
    <property type="project" value="TreeGrafter"/>
</dbReference>
<dbReference type="GO" id="GO:0047617">
    <property type="term" value="F:fatty acyl-CoA hydrolase activity"/>
    <property type="evidence" value="ECO:0007669"/>
    <property type="project" value="InterPro"/>
</dbReference>
<keyword evidence="6" id="KW-1185">Reference proteome</keyword>
<dbReference type="InterPro" id="IPR003703">
    <property type="entry name" value="Acyl_CoA_thio"/>
</dbReference>
<keyword evidence="2" id="KW-0378">Hydrolase</keyword>
<dbReference type="AlphaFoldDB" id="A0A0N8R6Q2"/>
<organism evidence="5 6">
    <name type="scientific">Pseudomonas syringae pv. coryli</name>
    <dbReference type="NCBI Taxonomy" id="317659"/>
    <lineage>
        <taxon>Bacteria</taxon>
        <taxon>Pseudomonadati</taxon>
        <taxon>Pseudomonadota</taxon>
        <taxon>Gammaproteobacteria</taxon>
        <taxon>Pseudomonadales</taxon>
        <taxon>Pseudomonadaceae</taxon>
        <taxon>Pseudomonas</taxon>
    </lineage>
</organism>
<dbReference type="CDD" id="cd03445">
    <property type="entry name" value="Thioesterase_II_repeat2"/>
    <property type="match status" value="1"/>
</dbReference>
<comment type="caution">
    <text evidence="5">The sequence shown here is derived from an EMBL/GenBank/DDBJ whole genome shotgun (WGS) entry which is preliminary data.</text>
</comment>
<dbReference type="SUPFAM" id="SSF54637">
    <property type="entry name" value="Thioesterase/thiol ester dehydrase-isomerase"/>
    <property type="match status" value="2"/>
</dbReference>
<dbReference type="Gene3D" id="2.40.160.210">
    <property type="entry name" value="Acyl-CoA thioesterase, double hotdog domain"/>
    <property type="match status" value="1"/>
</dbReference>
<sequence>MSMTFSELIDALRRDPHSVTIPAEWSQGRACFGGLMAALTYEAMRAQVPEGRPVRSLAITFVGPAAPGVPIAFEVDILRHGKAVSQVLGRAMQNGQVMTLIQGSFGAPRESMITFSAEAAPVLKPVEQCPELPFASGVMPDYLRFMDIRWALGGMPFSNTPSPAIGGYVRFRGEPHATSMSEAHILALVDTWPPAVLPHLDKPAPGSSLTWTIEFVQPQPSLDTLQWCSYRAVIEHARDGYGHTAAALWSPDGELIAISRQTVTVFG</sequence>
<feature type="domain" description="Acyl-CoA thioesterase-like N-terminal HotDog" evidence="3">
    <location>
        <begin position="22"/>
        <end position="105"/>
    </location>
</feature>
<dbReference type="Pfam" id="PF20789">
    <property type="entry name" value="4HBT_3C"/>
    <property type="match status" value="1"/>
</dbReference>
<dbReference type="Proteomes" id="UP000051335">
    <property type="component" value="Unassembled WGS sequence"/>
</dbReference>
<dbReference type="GO" id="GO:0006637">
    <property type="term" value="P:acyl-CoA metabolic process"/>
    <property type="evidence" value="ECO:0007669"/>
    <property type="project" value="InterPro"/>
</dbReference>
<dbReference type="PATRIC" id="fig|317659.3.peg.1723"/>
<feature type="domain" description="Acyl-CoA thioesterase-like C-terminal" evidence="4">
    <location>
        <begin position="127"/>
        <end position="265"/>
    </location>
</feature>
<gene>
    <name evidence="5" type="ORF">ALO75_01032</name>
</gene>
<evidence type="ECO:0000313" key="6">
    <source>
        <dbReference type="Proteomes" id="UP000051335"/>
    </source>
</evidence>
<reference evidence="5 6" key="1">
    <citation type="submission" date="2015-09" db="EMBL/GenBank/DDBJ databases">
        <title>Genome announcement of multiple Pseudomonas syringae strains.</title>
        <authorList>
            <person name="Thakur S."/>
            <person name="Wang P.W."/>
            <person name="Gong Y."/>
            <person name="Weir B.S."/>
            <person name="Guttman D.S."/>
        </authorList>
    </citation>
    <scope>NUCLEOTIDE SEQUENCE [LARGE SCALE GENOMIC DNA]</scope>
    <source>
        <strain evidence="5 6">ICMP17001</strain>
    </source>
</reference>
<accession>A0A0N8R6Q2</accession>
<name>A0A0N8R6Q2_9PSED</name>
<evidence type="ECO:0000313" key="5">
    <source>
        <dbReference type="EMBL" id="KPW98622.1"/>
    </source>
</evidence>
<dbReference type="InterPro" id="IPR049449">
    <property type="entry name" value="TesB_ACOT8-like_N"/>
</dbReference>
<dbReference type="PANTHER" id="PTHR11066:SF34">
    <property type="entry name" value="ACYL-COENZYME A THIOESTERASE 8"/>
    <property type="match status" value="1"/>
</dbReference>
<evidence type="ECO:0000259" key="3">
    <source>
        <dbReference type="Pfam" id="PF13622"/>
    </source>
</evidence>
<evidence type="ECO:0000256" key="2">
    <source>
        <dbReference type="ARBA" id="ARBA00022801"/>
    </source>
</evidence>
<proteinExistence type="inferred from homology"/>